<reference evidence="2 3" key="1">
    <citation type="submission" date="2016-03" db="EMBL/GenBank/DDBJ databases">
        <title>Draft genome sequence of Acetobacter malorum CECT 7742, a strain isolated from strawberry vinegar.</title>
        <authorList>
            <person name="Sainz F."/>
            <person name="Mas A."/>
            <person name="Torija M.J."/>
        </authorList>
    </citation>
    <scope>NUCLEOTIDE SEQUENCE [LARGE SCALE GENOMIC DNA]</scope>
    <source>
        <strain evidence="2 3">CECT 7742</strain>
    </source>
</reference>
<protein>
    <submittedName>
        <fullName evidence="2">Shikimate 5-dehydrogenase I alpha</fullName>
        <ecNumber evidence="2">1.1.1.25</ecNumber>
    </submittedName>
</protein>
<evidence type="ECO:0000313" key="3">
    <source>
        <dbReference type="Proteomes" id="UP000077349"/>
    </source>
</evidence>
<proteinExistence type="predicted"/>
<keyword evidence="2" id="KW-0560">Oxidoreductase</keyword>
<feature type="domain" description="Shikimate dehydrogenase substrate binding N-terminal" evidence="1">
    <location>
        <begin position="24"/>
        <end position="71"/>
    </location>
</feature>
<dbReference type="Proteomes" id="UP000077349">
    <property type="component" value="Unassembled WGS sequence"/>
</dbReference>
<accession>A0A177G9H0</accession>
<dbReference type="SUPFAM" id="SSF53223">
    <property type="entry name" value="Aminoacid dehydrogenase-like, N-terminal domain"/>
    <property type="match status" value="1"/>
</dbReference>
<organism evidence="2 3">
    <name type="scientific">Acetobacter malorum</name>
    <dbReference type="NCBI Taxonomy" id="178901"/>
    <lineage>
        <taxon>Bacteria</taxon>
        <taxon>Pseudomonadati</taxon>
        <taxon>Pseudomonadota</taxon>
        <taxon>Alphaproteobacteria</taxon>
        <taxon>Acetobacterales</taxon>
        <taxon>Acetobacteraceae</taxon>
        <taxon>Acetobacter</taxon>
    </lineage>
</organism>
<dbReference type="InterPro" id="IPR046346">
    <property type="entry name" value="Aminoacid_DH-like_N_sf"/>
</dbReference>
<dbReference type="GO" id="GO:0004764">
    <property type="term" value="F:shikimate 3-dehydrogenase (NADP+) activity"/>
    <property type="evidence" value="ECO:0007669"/>
    <property type="project" value="UniProtKB-EC"/>
</dbReference>
<evidence type="ECO:0000313" key="2">
    <source>
        <dbReference type="EMBL" id="OAG76456.1"/>
    </source>
</evidence>
<name>A0A177G9H0_9PROT</name>
<dbReference type="InterPro" id="IPR013708">
    <property type="entry name" value="Shikimate_DH-bd_N"/>
</dbReference>
<gene>
    <name evidence="2" type="ORF">Amal_02230</name>
</gene>
<dbReference type="EMBL" id="LVHD01000018">
    <property type="protein sequence ID" value="OAG76456.1"/>
    <property type="molecule type" value="Genomic_DNA"/>
</dbReference>
<dbReference type="AlphaFoldDB" id="A0A177G9H0"/>
<dbReference type="PATRIC" id="fig|178901.16.peg.2382"/>
<comment type="caution">
    <text evidence="2">The sequence shown here is derived from an EMBL/GenBank/DDBJ whole genome shotgun (WGS) entry which is preliminary data.</text>
</comment>
<dbReference type="Gene3D" id="3.40.50.10860">
    <property type="entry name" value="Leucine Dehydrogenase, chain A, domain 1"/>
    <property type="match status" value="1"/>
</dbReference>
<dbReference type="EC" id="1.1.1.25" evidence="2"/>
<evidence type="ECO:0000259" key="1">
    <source>
        <dbReference type="Pfam" id="PF08501"/>
    </source>
</evidence>
<dbReference type="Pfam" id="PF08501">
    <property type="entry name" value="Shikimate_dh_N"/>
    <property type="match status" value="1"/>
</dbReference>
<sequence length="82" mass="8840">MTKNSDSASANPQIITGKARLAGVLGWPVSHSRSPALHNYWLRRYGIDGAYVPLPVKPEQFEAAVRGFAGCRVPGGECYHSA</sequence>